<evidence type="ECO:0000313" key="2">
    <source>
        <dbReference type="EMBL" id="KYG63028.1"/>
    </source>
</evidence>
<dbReference type="AlphaFoldDB" id="A0A161PPA1"/>
<comment type="caution">
    <text evidence="2">The sequence shown here is derived from an EMBL/GenBank/DDBJ whole genome shotgun (WGS) entry which is preliminary data.</text>
</comment>
<evidence type="ECO:0000256" key="1">
    <source>
        <dbReference type="SAM" id="Phobius"/>
    </source>
</evidence>
<accession>A0A161PPA1</accession>
<name>A0A161PPA1_BDEBC</name>
<evidence type="ECO:0008006" key="4">
    <source>
        <dbReference type="Google" id="ProtNLM"/>
    </source>
</evidence>
<keyword evidence="1" id="KW-0812">Transmembrane</keyword>
<dbReference type="EMBL" id="LUKD01000008">
    <property type="protein sequence ID" value="KYG63028.1"/>
    <property type="molecule type" value="Genomic_DNA"/>
</dbReference>
<reference evidence="2 3" key="1">
    <citation type="submission" date="2016-03" db="EMBL/GenBank/DDBJ databases">
        <authorList>
            <person name="Ploux O."/>
        </authorList>
    </citation>
    <scope>NUCLEOTIDE SEQUENCE [LARGE SCALE GENOMIC DNA]</scope>
    <source>
        <strain evidence="2 3">EC13</strain>
    </source>
</reference>
<keyword evidence="1" id="KW-1133">Transmembrane helix</keyword>
<dbReference type="OrthoDB" id="5289855at2"/>
<evidence type="ECO:0000313" key="3">
    <source>
        <dbReference type="Proteomes" id="UP000075799"/>
    </source>
</evidence>
<protein>
    <recommendedName>
        <fullName evidence="4">MotA/TolQ/ExbB proton channel domain-containing protein</fullName>
    </recommendedName>
</protein>
<feature type="transmembrane region" description="Helical" evidence="1">
    <location>
        <begin position="149"/>
        <end position="170"/>
    </location>
</feature>
<keyword evidence="1" id="KW-0472">Membrane</keyword>
<gene>
    <name evidence="2" type="ORF">AZI87_15820</name>
</gene>
<dbReference type="Proteomes" id="UP000075799">
    <property type="component" value="Unassembled WGS sequence"/>
</dbReference>
<sequence>MGAVFMVGFFFRAMIYYTVRRHEWFAKEFEKRVNRFIEGEVPGKAQNVSFYVLSKKLLERTYYEVFEIRDRMKRRKPDSIMATSDRVFLVRQGCAWLVKDILKQLKFLKWSEGNPKLLNITKATLQHNPCFNRVFGVIPMVGLNDLISILPGLFVVGGILGTFIGIAGGLQELGTMNLQDLESTKNIMDRFLHEISFAMKTSIVGIIFSLLSHVTNVILSPERSYVSMVDRFESALDLLWYRSDNNNYPEHERPFDEHRDAVEALAEDALNKEIGKAAIARGA</sequence>
<organism evidence="2 3">
    <name type="scientific">Bdellovibrio bacteriovorus</name>
    <dbReference type="NCBI Taxonomy" id="959"/>
    <lineage>
        <taxon>Bacteria</taxon>
        <taxon>Pseudomonadati</taxon>
        <taxon>Bdellovibrionota</taxon>
        <taxon>Bdellovibrionia</taxon>
        <taxon>Bdellovibrionales</taxon>
        <taxon>Pseudobdellovibrionaceae</taxon>
        <taxon>Bdellovibrio</taxon>
    </lineage>
</organism>
<proteinExistence type="predicted"/>